<keyword evidence="11" id="KW-1185">Reference proteome</keyword>
<evidence type="ECO:0000313" key="11">
    <source>
        <dbReference type="Proteomes" id="UP001608902"/>
    </source>
</evidence>
<dbReference type="PANTHER" id="PTHR45793">
    <property type="entry name" value="HOMEOBOX PROTEIN"/>
    <property type="match status" value="1"/>
</dbReference>
<dbReference type="PROSITE" id="PS00027">
    <property type="entry name" value="HOMEOBOX_1"/>
    <property type="match status" value="1"/>
</dbReference>
<dbReference type="Proteomes" id="UP001608902">
    <property type="component" value="Unassembled WGS sequence"/>
</dbReference>
<dbReference type="InterPro" id="IPR001356">
    <property type="entry name" value="HD"/>
</dbReference>
<keyword evidence="4 6" id="KW-0371">Homeobox</keyword>
<dbReference type="EMBL" id="JBGFUD010000625">
    <property type="protein sequence ID" value="MFH4974925.1"/>
    <property type="molecule type" value="Genomic_DNA"/>
</dbReference>
<keyword evidence="5 6" id="KW-0539">Nucleus</keyword>
<dbReference type="SMART" id="SM00389">
    <property type="entry name" value="HOX"/>
    <property type="match status" value="1"/>
</dbReference>
<evidence type="ECO:0000256" key="6">
    <source>
        <dbReference type="PROSITE-ProRule" id="PRU00108"/>
    </source>
</evidence>
<evidence type="ECO:0000256" key="8">
    <source>
        <dbReference type="SAM" id="MobiDB-lite"/>
    </source>
</evidence>
<feature type="compositionally biased region" description="Basic and acidic residues" evidence="8">
    <location>
        <begin position="126"/>
        <end position="147"/>
    </location>
</feature>
<evidence type="ECO:0000259" key="9">
    <source>
        <dbReference type="PROSITE" id="PS50071"/>
    </source>
</evidence>
<feature type="domain" description="Homeobox" evidence="9">
    <location>
        <begin position="61"/>
        <end position="121"/>
    </location>
</feature>
<name>A0ABD6EF14_9BILA</name>
<dbReference type="InterPro" id="IPR009057">
    <property type="entry name" value="Homeodomain-like_sf"/>
</dbReference>
<evidence type="ECO:0000256" key="4">
    <source>
        <dbReference type="ARBA" id="ARBA00023155"/>
    </source>
</evidence>
<comment type="subcellular location">
    <subcellularLocation>
        <location evidence="1 6 7">Nucleus</location>
    </subcellularLocation>
</comment>
<dbReference type="GO" id="GO:0005634">
    <property type="term" value="C:nucleus"/>
    <property type="evidence" value="ECO:0007669"/>
    <property type="project" value="UniProtKB-SubCell"/>
</dbReference>
<dbReference type="CDD" id="cd00086">
    <property type="entry name" value="homeodomain"/>
    <property type="match status" value="1"/>
</dbReference>
<comment type="caution">
    <text evidence="10">The sequence shown here is derived from an EMBL/GenBank/DDBJ whole genome shotgun (WGS) entry which is preliminary data.</text>
</comment>
<dbReference type="InterPro" id="IPR017970">
    <property type="entry name" value="Homeobox_CS"/>
</dbReference>
<sequence>MGHPEQHIQQPSMVYGDSFSPYANHFSNMQYAAFLRQMQNFQNNHLYSQFPLAVDTKGFFKKARRERTTFTNDQLVVLEGEFNIAKYPDVFTRQRIAQQINIEESRVQIWFKNRRAKFRLMEKQKCRPKEEIGEKSKTDEQADKENSGETSGPKPDRPNREKEEAKRSSVSFSSFEPDASDISNDSAYLSTTTSPHSTGSVCDDFRILSPQNNASLSAAPYFPWMIPNSSSVAQRPYFYGPYSTTPQIPISLSCNFPNTFAPPPTQSTSDQYNRTD</sequence>
<evidence type="ECO:0000256" key="5">
    <source>
        <dbReference type="ARBA" id="ARBA00023242"/>
    </source>
</evidence>
<feature type="DNA-binding region" description="Homeobox" evidence="6">
    <location>
        <begin position="63"/>
        <end position="122"/>
    </location>
</feature>
<protein>
    <recommendedName>
        <fullName evidence="9">Homeobox domain-containing protein</fullName>
    </recommendedName>
</protein>
<evidence type="ECO:0000256" key="3">
    <source>
        <dbReference type="ARBA" id="ARBA00023125"/>
    </source>
</evidence>
<keyword evidence="2" id="KW-0217">Developmental protein</keyword>
<evidence type="ECO:0000256" key="7">
    <source>
        <dbReference type="RuleBase" id="RU000682"/>
    </source>
</evidence>
<gene>
    <name evidence="10" type="ORF">AB6A40_001634</name>
</gene>
<feature type="region of interest" description="Disordered" evidence="8">
    <location>
        <begin position="126"/>
        <end position="178"/>
    </location>
</feature>
<dbReference type="SUPFAM" id="SSF46689">
    <property type="entry name" value="Homeodomain-like"/>
    <property type="match status" value="1"/>
</dbReference>
<reference evidence="10 11" key="1">
    <citation type="submission" date="2024-08" db="EMBL/GenBank/DDBJ databases">
        <title>Gnathostoma spinigerum genome.</title>
        <authorList>
            <person name="Gonzalez-Bertolin B."/>
            <person name="Monzon S."/>
            <person name="Zaballos A."/>
            <person name="Jimenez P."/>
            <person name="Dekumyoy P."/>
            <person name="Varona S."/>
            <person name="Cuesta I."/>
            <person name="Sumanam S."/>
            <person name="Adisakwattana P."/>
            <person name="Gasser R.B."/>
            <person name="Hernandez-Gonzalez A."/>
            <person name="Young N.D."/>
            <person name="Perteguer M.J."/>
        </authorList>
    </citation>
    <scope>NUCLEOTIDE SEQUENCE [LARGE SCALE GENOMIC DNA]</scope>
    <source>
        <strain evidence="10">AL3</strain>
        <tissue evidence="10">Liver</tissue>
    </source>
</reference>
<organism evidence="10 11">
    <name type="scientific">Gnathostoma spinigerum</name>
    <dbReference type="NCBI Taxonomy" id="75299"/>
    <lineage>
        <taxon>Eukaryota</taxon>
        <taxon>Metazoa</taxon>
        <taxon>Ecdysozoa</taxon>
        <taxon>Nematoda</taxon>
        <taxon>Chromadorea</taxon>
        <taxon>Rhabditida</taxon>
        <taxon>Spirurina</taxon>
        <taxon>Gnathostomatomorpha</taxon>
        <taxon>Gnathostomatoidea</taxon>
        <taxon>Gnathostomatidae</taxon>
        <taxon>Gnathostoma</taxon>
    </lineage>
</organism>
<dbReference type="AlphaFoldDB" id="A0ABD6EF14"/>
<dbReference type="Gene3D" id="1.10.10.60">
    <property type="entry name" value="Homeodomain-like"/>
    <property type="match status" value="1"/>
</dbReference>
<evidence type="ECO:0000256" key="2">
    <source>
        <dbReference type="ARBA" id="ARBA00022473"/>
    </source>
</evidence>
<evidence type="ECO:0000313" key="10">
    <source>
        <dbReference type="EMBL" id="MFH4974925.1"/>
    </source>
</evidence>
<dbReference type="PANTHER" id="PTHR45793:SF5">
    <property type="entry name" value="HOMEOTIC PROTEIN OCELLILESS"/>
    <property type="match status" value="1"/>
</dbReference>
<accession>A0ABD6EF14</accession>
<dbReference type="GO" id="GO:0003677">
    <property type="term" value="F:DNA binding"/>
    <property type="evidence" value="ECO:0007669"/>
    <property type="project" value="UniProtKB-UniRule"/>
</dbReference>
<feature type="compositionally biased region" description="Basic and acidic residues" evidence="8">
    <location>
        <begin position="154"/>
        <end position="167"/>
    </location>
</feature>
<dbReference type="PROSITE" id="PS50071">
    <property type="entry name" value="HOMEOBOX_2"/>
    <property type="match status" value="1"/>
</dbReference>
<evidence type="ECO:0000256" key="1">
    <source>
        <dbReference type="ARBA" id="ARBA00004123"/>
    </source>
</evidence>
<keyword evidence="3 6" id="KW-0238">DNA-binding</keyword>
<dbReference type="Pfam" id="PF00046">
    <property type="entry name" value="Homeodomain"/>
    <property type="match status" value="1"/>
</dbReference>
<proteinExistence type="predicted"/>